<proteinExistence type="predicted"/>
<dbReference type="RefSeq" id="WP_207064452.1">
    <property type="nucleotide sequence ID" value="NZ_BAABLE010000005.1"/>
</dbReference>
<evidence type="ECO:0000313" key="3">
    <source>
        <dbReference type="EMBL" id="MBB4013618.1"/>
    </source>
</evidence>
<reference evidence="3 4" key="1">
    <citation type="submission" date="2020-08" db="EMBL/GenBank/DDBJ databases">
        <title>Genomic Encyclopedia of Type Strains, Phase IV (KMG-IV): sequencing the most valuable type-strain genomes for metagenomic binning, comparative biology and taxonomic classification.</title>
        <authorList>
            <person name="Goeker M."/>
        </authorList>
    </citation>
    <scope>NUCLEOTIDE SEQUENCE [LARGE SCALE GENOMIC DNA]</scope>
    <source>
        <strain evidence="3 4">DSM 106739</strain>
    </source>
</reference>
<dbReference type="PANTHER" id="PTHR35936:SF25">
    <property type="entry name" value="ABC TRANSPORTER SUBSTRATE-BINDING PROTEIN"/>
    <property type="match status" value="1"/>
</dbReference>
<organism evidence="3 4">
    <name type="scientific">Niveibacterium umoris</name>
    <dbReference type="NCBI Taxonomy" id="1193620"/>
    <lineage>
        <taxon>Bacteria</taxon>
        <taxon>Pseudomonadati</taxon>
        <taxon>Pseudomonadota</taxon>
        <taxon>Betaproteobacteria</taxon>
        <taxon>Rhodocyclales</taxon>
        <taxon>Rhodocyclaceae</taxon>
        <taxon>Niveibacterium</taxon>
    </lineage>
</organism>
<feature type="domain" description="Solute-binding protein family 3/N-terminal" evidence="2">
    <location>
        <begin position="18"/>
        <end position="236"/>
    </location>
</feature>
<evidence type="ECO:0000256" key="1">
    <source>
        <dbReference type="ARBA" id="ARBA00022729"/>
    </source>
</evidence>
<protein>
    <submittedName>
        <fullName evidence="3">ABC-type amino acid transport substrate-binding protein</fullName>
    </submittedName>
</protein>
<evidence type="ECO:0000313" key="4">
    <source>
        <dbReference type="Proteomes" id="UP000561045"/>
    </source>
</evidence>
<name>A0A840BQ12_9RHOO</name>
<comment type="caution">
    <text evidence="3">The sequence shown here is derived from an EMBL/GenBank/DDBJ whole genome shotgun (WGS) entry which is preliminary data.</text>
</comment>
<accession>A0A840BQ12</accession>
<dbReference type="SMART" id="SM00062">
    <property type="entry name" value="PBPb"/>
    <property type="match status" value="1"/>
</dbReference>
<evidence type="ECO:0000259" key="2">
    <source>
        <dbReference type="SMART" id="SM00062"/>
    </source>
</evidence>
<dbReference type="Gene3D" id="3.40.190.10">
    <property type="entry name" value="Periplasmic binding protein-like II"/>
    <property type="match status" value="2"/>
</dbReference>
<dbReference type="AlphaFoldDB" id="A0A840BQ12"/>
<dbReference type="SUPFAM" id="SSF53850">
    <property type="entry name" value="Periplasmic binding protein-like II"/>
    <property type="match status" value="1"/>
</dbReference>
<gene>
    <name evidence="3" type="ORF">GGR36_002964</name>
</gene>
<keyword evidence="4" id="KW-1185">Reference proteome</keyword>
<dbReference type="PANTHER" id="PTHR35936">
    <property type="entry name" value="MEMBRANE-BOUND LYTIC MUREIN TRANSGLYCOSYLASE F"/>
    <property type="match status" value="1"/>
</dbReference>
<dbReference type="Pfam" id="PF00497">
    <property type="entry name" value="SBP_bac_3"/>
    <property type="match status" value="1"/>
</dbReference>
<keyword evidence="1" id="KW-0732">Signal</keyword>
<dbReference type="InterPro" id="IPR001638">
    <property type="entry name" value="Solute-binding_3/MltF_N"/>
</dbReference>
<dbReference type="Proteomes" id="UP000561045">
    <property type="component" value="Unassembled WGS sequence"/>
</dbReference>
<sequence length="236" mass="25884">MAAAALLLAGLAHGADDALVVFGDDNYPPIIWAENGEPRGELPRILSEVEALLGKRFTLQQSPWRRAYESALAGKGGVIGVSLTSERQKLFDFSDPIYDDNINVIVLRGHEFAFRALEDLNGKKLGGQLGASYGEAFDTALQNRSLVVDRDTSQIQRLRKLLAGRIDAALIGNGHAGLDATIAADPELLRNRDRFVALERPLAIDRLYLAFPKSMQAGELLQQFNAALHRLPRSKR</sequence>
<dbReference type="EMBL" id="JACIET010000002">
    <property type="protein sequence ID" value="MBB4013618.1"/>
    <property type="molecule type" value="Genomic_DNA"/>
</dbReference>